<dbReference type="SUPFAM" id="SSF47598">
    <property type="entry name" value="Ribbon-helix-helix"/>
    <property type="match status" value="1"/>
</dbReference>
<comment type="similarity">
    <text evidence="1">Belongs to the ParD antitoxin family.</text>
</comment>
<dbReference type="PANTHER" id="PTHR36582">
    <property type="entry name" value="ANTITOXIN PARD"/>
    <property type="match status" value="1"/>
</dbReference>
<proteinExistence type="inferred from homology"/>
<dbReference type="InterPro" id="IPR010985">
    <property type="entry name" value="Ribbon_hlx_hlx"/>
</dbReference>
<dbReference type="RefSeq" id="WP_317084438.1">
    <property type="nucleotide sequence ID" value="NZ_CP136594.1"/>
</dbReference>
<protein>
    <submittedName>
        <fullName evidence="4">Type II toxin-antitoxin system ParD family antitoxin</fullName>
    </submittedName>
</protein>
<evidence type="ECO:0000256" key="2">
    <source>
        <dbReference type="ARBA" id="ARBA00022649"/>
    </source>
</evidence>
<dbReference type="InterPro" id="IPR002145">
    <property type="entry name" value="CopG"/>
</dbReference>
<dbReference type="InterPro" id="IPR022789">
    <property type="entry name" value="ParD"/>
</dbReference>
<dbReference type="PANTHER" id="PTHR36582:SF2">
    <property type="entry name" value="ANTITOXIN PARD"/>
    <property type="match status" value="1"/>
</dbReference>
<organism evidence="4 5">
    <name type="scientific">Alterisphingorhabdus coralli</name>
    <dbReference type="NCBI Taxonomy" id="3071408"/>
    <lineage>
        <taxon>Bacteria</taxon>
        <taxon>Pseudomonadati</taxon>
        <taxon>Pseudomonadota</taxon>
        <taxon>Alphaproteobacteria</taxon>
        <taxon>Sphingomonadales</taxon>
        <taxon>Sphingomonadaceae</taxon>
        <taxon>Alterisphingorhabdus (ex Yan et al. 2024)</taxon>
    </lineage>
</organism>
<evidence type="ECO:0000313" key="4">
    <source>
        <dbReference type="EMBL" id="WOE76604.1"/>
    </source>
</evidence>
<dbReference type="InterPro" id="IPR038296">
    <property type="entry name" value="ParD_sf"/>
</dbReference>
<sequence>MGKVEKISIALTDELLATVKEAVASGDYASNSEVLREALREWRDRQREKQAIAKVRALVAEADASGYRPFPGVEDIKERGRARLRKDNSN</sequence>
<dbReference type="GO" id="GO:0006355">
    <property type="term" value="P:regulation of DNA-templated transcription"/>
    <property type="evidence" value="ECO:0007669"/>
    <property type="project" value="InterPro"/>
</dbReference>
<name>A0AA97F8V5_9SPHN</name>
<evidence type="ECO:0000256" key="1">
    <source>
        <dbReference type="ARBA" id="ARBA00008580"/>
    </source>
</evidence>
<keyword evidence="2" id="KW-1277">Toxin-antitoxin system</keyword>
<dbReference type="AlphaFoldDB" id="A0AA97F8V5"/>
<feature type="domain" description="Ribbon-helix-helix protein CopG" evidence="3">
    <location>
        <begin position="6"/>
        <end position="46"/>
    </location>
</feature>
<dbReference type="KEGG" id="acoa:RB602_05600"/>
<dbReference type="Proteomes" id="UP001302429">
    <property type="component" value="Chromosome"/>
</dbReference>
<reference evidence="4 5" key="1">
    <citation type="submission" date="2023-10" db="EMBL/GenBank/DDBJ databases">
        <title>Complete genome sequence of a Sphingomonadaceae bacterium.</title>
        <authorList>
            <person name="Yan C."/>
        </authorList>
    </citation>
    <scope>NUCLEOTIDE SEQUENCE [LARGE SCALE GENOMIC DNA]</scope>
    <source>
        <strain evidence="4 5">SCSIO 66989</strain>
    </source>
</reference>
<accession>A0AA97F8V5</accession>
<dbReference type="EMBL" id="CP136594">
    <property type="protein sequence ID" value="WOE76604.1"/>
    <property type="molecule type" value="Genomic_DNA"/>
</dbReference>
<keyword evidence="5" id="KW-1185">Reference proteome</keyword>
<dbReference type="Pfam" id="PF01402">
    <property type="entry name" value="RHH_1"/>
    <property type="match status" value="1"/>
</dbReference>
<evidence type="ECO:0000259" key="3">
    <source>
        <dbReference type="Pfam" id="PF01402"/>
    </source>
</evidence>
<evidence type="ECO:0000313" key="5">
    <source>
        <dbReference type="Proteomes" id="UP001302429"/>
    </source>
</evidence>
<dbReference type="CDD" id="cd22231">
    <property type="entry name" value="RHH_NikR_HicB-like"/>
    <property type="match status" value="1"/>
</dbReference>
<dbReference type="Gene3D" id="6.10.10.120">
    <property type="entry name" value="Antitoxin ParD1-like"/>
    <property type="match status" value="1"/>
</dbReference>
<gene>
    <name evidence="4" type="ORF">RB602_05600</name>
</gene>